<feature type="transmembrane region" description="Helical" evidence="1">
    <location>
        <begin position="82"/>
        <end position="101"/>
    </location>
</feature>
<feature type="domain" description="Chlorhexidine efflux transporter" evidence="2">
    <location>
        <begin position="73"/>
        <end position="135"/>
    </location>
</feature>
<sequence>MCLSPVARRITYVILFEAFAIALATVLLTALSGGNAHGSLPVAAASSLAAVIWNFIYNTLFERWEQARNIQTRTFALRIAHTIGFEGGLVAILIPLFMWWYEVGPIDALKMEVALLVFFLVFTFVFTWAFDRLVPITHRN</sequence>
<dbReference type="NCBIfam" id="NF033664">
    <property type="entry name" value="PACE_transport"/>
    <property type="match status" value="1"/>
</dbReference>
<protein>
    <submittedName>
        <fullName evidence="3">PACE efflux transporter</fullName>
    </submittedName>
</protein>
<dbReference type="AlphaFoldDB" id="A0A6A8ACF8"/>
<keyword evidence="1" id="KW-0812">Transmembrane</keyword>
<dbReference type="Pfam" id="PF05232">
    <property type="entry name" value="BTP"/>
    <property type="match status" value="2"/>
</dbReference>
<feature type="domain" description="Chlorhexidine efflux transporter" evidence="2">
    <location>
        <begin position="5"/>
        <end position="66"/>
    </location>
</feature>
<evidence type="ECO:0000313" key="3">
    <source>
        <dbReference type="EMBL" id="MQY47578.1"/>
    </source>
</evidence>
<keyword evidence="1" id="KW-1133">Transmembrane helix</keyword>
<organism evidence="3 4">
    <name type="scientific">Endobacterium cereale</name>
    <dbReference type="NCBI Taxonomy" id="2663029"/>
    <lineage>
        <taxon>Bacteria</taxon>
        <taxon>Pseudomonadati</taxon>
        <taxon>Pseudomonadota</taxon>
        <taxon>Alphaproteobacteria</taxon>
        <taxon>Hyphomicrobiales</taxon>
        <taxon>Rhizobiaceae</taxon>
        <taxon>Endobacterium</taxon>
    </lineage>
</organism>
<comment type="caution">
    <text evidence="3">The sequence shown here is derived from an EMBL/GenBank/DDBJ whole genome shotgun (WGS) entry which is preliminary data.</text>
</comment>
<evidence type="ECO:0000259" key="2">
    <source>
        <dbReference type="Pfam" id="PF05232"/>
    </source>
</evidence>
<feature type="transmembrane region" description="Helical" evidence="1">
    <location>
        <begin position="40"/>
        <end position="61"/>
    </location>
</feature>
<keyword evidence="4" id="KW-1185">Reference proteome</keyword>
<name>A0A6A8ACF8_9HYPH</name>
<evidence type="ECO:0000313" key="4">
    <source>
        <dbReference type="Proteomes" id="UP000435138"/>
    </source>
</evidence>
<gene>
    <name evidence="3" type="ORF">GAO09_16205</name>
</gene>
<feature type="transmembrane region" description="Helical" evidence="1">
    <location>
        <begin position="113"/>
        <end position="130"/>
    </location>
</feature>
<dbReference type="EMBL" id="WIXI01000045">
    <property type="protein sequence ID" value="MQY47578.1"/>
    <property type="molecule type" value="Genomic_DNA"/>
</dbReference>
<keyword evidence="1" id="KW-0472">Membrane</keyword>
<dbReference type="InterPro" id="IPR007896">
    <property type="entry name" value="BTP_bacteria"/>
</dbReference>
<proteinExistence type="predicted"/>
<feature type="transmembrane region" description="Helical" evidence="1">
    <location>
        <begin position="12"/>
        <end position="34"/>
    </location>
</feature>
<accession>A0A6A8ACF8</accession>
<dbReference type="InterPro" id="IPR058208">
    <property type="entry name" value="PACE"/>
</dbReference>
<reference evidence="3 4" key="1">
    <citation type="submission" date="2019-11" db="EMBL/GenBank/DDBJ databases">
        <title>Genome analysis of Rhizobacterium cereale a novel genus and species isolated from maize roots in North Spain.</title>
        <authorList>
            <person name="Menendez E."/>
            <person name="Flores-Felix J.D."/>
            <person name="Ramirez-Bahena M.-H."/>
            <person name="Igual J.M."/>
            <person name="Garcia-Fraile P."/>
            <person name="Peix A."/>
            <person name="Velazquez E."/>
        </authorList>
    </citation>
    <scope>NUCLEOTIDE SEQUENCE [LARGE SCALE GENOMIC DNA]</scope>
    <source>
        <strain evidence="3 4">RZME27</strain>
    </source>
</reference>
<evidence type="ECO:0000256" key="1">
    <source>
        <dbReference type="SAM" id="Phobius"/>
    </source>
</evidence>
<dbReference type="Proteomes" id="UP000435138">
    <property type="component" value="Unassembled WGS sequence"/>
</dbReference>